<organism evidence="1 2">
    <name type="scientific">Dreissena polymorpha</name>
    <name type="common">Zebra mussel</name>
    <name type="synonym">Mytilus polymorpha</name>
    <dbReference type="NCBI Taxonomy" id="45954"/>
    <lineage>
        <taxon>Eukaryota</taxon>
        <taxon>Metazoa</taxon>
        <taxon>Spiralia</taxon>
        <taxon>Lophotrochozoa</taxon>
        <taxon>Mollusca</taxon>
        <taxon>Bivalvia</taxon>
        <taxon>Autobranchia</taxon>
        <taxon>Heteroconchia</taxon>
        <taxon>Euheterodonta</taxon>
        <taxon>Imparidentia</taxon>
        <taxon>Neoheterodontei</taxon>
        <taxon>Myida</taxon>
        <taxon>Dreissenoidea</taxon>
        <taxon>Dreissenidae</taxon>
        <taxon>Dreissena</taxon>
    </lineage>
</organism>
<dbReference type="AlphaFoldDB" id="A0A9D4DGF5"/>
<sequence>MFLEYDPRKSKSACRREQQLAMYTKKRKSILRPVIRQEVRLDRLTKKRPYKSGSEPTR</sequence>
<name>A0A9D4DGF5_DREPO</name>
<comment type="caution">
    <text evidence="1">The sequence shown here is derived from an EMBL/GenBank/DDBJ whole genome shotgun (WGS) entry which is preliminary data.</text>
</comment>
<reference evidence="1" key="2">
    <citation type="submission" date="2020-11" db="EMBL/GenBank/DDBJ databases">
        <authorList>
            <person name="McCartney M.A."/>
            <person name="Auch B."/>
            <person name="Kono T."/>
            <person name="Mallez S."/>
            <person name="Becker A."/>
            <person name="Gohl D.M."/>
            <person name="Silverstein K.A.T."/>
            <person name="Koren S."/>
            <person name="Bechman K.B."/>
            <person name="Herman A."/>
            <person name="Abrahante J.E."/>
            <person name="Garbe J."/>
        </authorList>
    </citation>
    <scope>NUCLEOTIDE SEQUENCE</scope>
    <source>
        <strain evidence="1">Duluth1</strain>
        <tissue evidence="1">Whole animal</tissue>
    </source>
</reference>
<keyword evidence="2" id="KW-1185">Reference proteome</keyword>
<accession>A0A9D4DGF5</accession>
<evidence type="ECO:0000313" key="1">
    <source>
        <dbReference type="EMBL" id="KAH3747637.1"/>
    </source>
</evidence>
<protein>
    <submittedName>
        <fullName evidence="1">Uncharacterized protein</fullName>
    </submittedName>
</protein>
<gene>
    <name evidence="1" type="ORF">DPMN_182065</name>
</gene>
<evidence type="ECO:0000313" key="2">
    <source>
        <dbReference type="Proteomes" id="UP000828390"/>
    </source>
</evidence>
<dbReference type="Proteomes" id="UP000828390">
    <property type="component" value="Unassembled WGS sequence"/>
</dbReference>
<proteinExistence type="predicted"/>
<dbReference type="EMBL" id="JAIWYP010000010">
    <property type="protein sequence ID" value="KAH3747637.1"/>
    <property type="molecule type" value="Genomic_DNA"/>
</dbReference>
<reference evidence="1" key="1">
    <citation type="journal article" date="2019" name="bioRxiv">
        <title>The Genome of the Zebra Mussel, Dreissena polymorpha: A Resource for Invasive Species Research.</title>
        <authorList>
            <person name="McCartney M.A."/>
            <person name="Auch B."/>
            <person name="Kono T."/>
            <person name="Mallez S."/>
            <person name="Zhang Y."/>
            <person name="Obille A."/>
            <person name="Becker A."/>
            <person name="Abrahante J.E."/>
            <person name="Garbe J."/>
            <person name="Badalamenti J.P."/>
            <person name="Herman A."/>
            <person name="Mangelson H."/>
            <person name="Liachko I."/>
            <person name="Sullivan S."/>
            <person name="Sone E.D."/>
            <person name="Koren S."/>
            <person name="Silverstein K.A.T."/>
            <person name="Beckman K.B."/>
            <person name="Gohl D.M."/>
        </authorList>
    </citation>
    <scope>NUCLEOTIDE SEQUENCE</scope>
    <source>
        <strain evidence="1">Duluth1</strain>
        <tissue evidence="1">Whole animal</tissue>
    </source>
</reference>